<sequence>MAIGKMVLTGMTAAAIVWCFRWLHTHEVSLGTVELAQPGELPDEYVTRSQAYERFQMGKRMPRTLWNDLQKRESSRVRVVRTELAE</sequence>
<reference evidence="1" key="2">
    <citation type="submission" date="2021-04" db="EMBL/GenBank/DDBJ databases">
        <authorList>
            <person name="Gilroy R."/>
        </authorList>
    </citation>
    <scope>NUCLEOTIDE SEQUENCE</scope>
    <source>
        <strain evidence="1">ChiBcec8-14828</strain>
    </source>
</reference>
<reference evidence="1" key="1">
    <citation type="journal article" date="2021" name="PeerJ">
        <title>Extensive microbial diversity within the chicken gut microbiome revealed by metagenomics and culture.</title>
        <authorList>
            <person name="Gilroy R."/>
            <person name="Ravi A."/>
            <person name="Getino M."/>
            <person name="Pursley I."/>
            <person name="Horton D.L."/>
            <person name="Alikhan N.F."/>
            <person name="Baker D."/>
            <person name="Gharbi K."/>
            <person name="Hall N."/>
            <person name="Watson M."/>
            <person name="Adriaenssens E.M."/>
            <person name="Foster-Nyarko E."/>
            <person name="Jarju S."/>
            <person name="Secka A."/>
            <person name="Antonio M."/>
            <person name="Oren A."/>
            <person name="Chaudhuri R.R."/>
            <person name="La Ragione R."/>
            <person name="Hildebrand F."/>
            <person name="Pallen M.J."/>
        </authorList>
    </citation>
    <scope>NUCLEOTIDE SEQUENCE</scope>
    <source>
        <strain evidence="1">ChiBcec8-14828</strain>
    </source>
</reference>
<name>A0A9D2M3J2_9FIRM</name>
<comment type="caution">
    <text evidence="1">The sequence shown here is derived from an EMBL/GenBank/DDBJ whole genome shotgun (WGS) entry which is preliminary data.</text>
</comment>
<proteinExistence type="predicted"/>
<dbReference type="Proteomes" id="UP000824209">
    <property type="component" value="Unassembled WGS sequence"/>
</dbReference>
<organism evidence="1 2">
    <name type="scientific">Candidatus Ruthenibacterium avium</name>
    <dbReference type="NCBI Taxonomy" id="2838751"/>
    <lineage>
        <taxon>Bacteria</taxon>
        <taxon>Bacillati</taxon>
        <taxon>Bacillota</taxon>
        <taxon>Clostridia</taxon>
        <taxon>Eubacteriales</taxon>
        <taxon>Oscillospiraceae</taxon>
        <taxon>Ruthenibacterium</taxon>
    </lineage>
</organism>
<gene>
    <name evidence="1" type="ORF">H9943_10440</name>
</gene>
<accession>A0A9D2M3J2</accession>
<dbReference type="AlphaFoldDB" id="A0A9D2M3J2"/>
<protein>
    <submittedName>
        <fullName evidence="1">Uncharacterized protein</fullName>
    </submittedName>
</protein>
<evidence type="ECO:0000313" key="2">
    <source>
        <dbReference type="Proteomes" id="UP000824209"/>
    </source>
</evidence>
<evidence type="ECO:0000313" key="1">
    <source>
        <dbReference type="EMBL" id="HJB40796.1"/>
    </source>
</evidence>
<dbReference type="EMBL" id="DWYA01000096">
    <property type="protein sequence ID" value="HJB40796.1"/>
    <property type="molecule type" value="Genomic_DNA"/>
</dbReference>